<evidence type="ECO:0000256" key="2">
    <source>
        <dbReference type="ARBA" id="ARBA00022525"/>
    </source>
</evidence>
<dbReference type="Proteomes" id="UP001596523">
    <property type="component" value="Unassembled WGS sequence"/>
</dbReference>
<keyword evidence="2" id="KW-0964">Secreted</keyword>
<dbReference type="SMART" id="SM00020">
    <property type="entry name" value="Tryp_SPc"/>
    <property type="match status" value="1"/>
</dbReference>
<comment type="subcellular location">
    <subcellularLocation>
        <location evidence="1">Secreted</location>
    </subcellularLocation>
</comment>
<evidence type="ECO:0000313" key="8">
    <source>
        <dbReference type="EMBL" id="MFC7306796.1"/>
    </source>
</evidence>
<dbReference type="InterPro" id="IPR001254">
    <property type="entry name" value="Trypsin_dom"/>
</dbReference>
<dbReference type="Gene3D" id="2.40.128.340">
    <property type="match status" value="1"/>
</dbReference>
<gene>
    <name evidence="8" type="ORF">ACFQVC_21510</name>
</gene>
<dbReference type="Gene3D" id="2.40.10.10">
    <property type="entry name" value="Trypsin-like serine proteases"/>
    <property type="match status" value="1"/>
</dbReference>
<evidence type="ECO:0000256" key="5">
    <source>
        <dbReference type="ARBA" id="ARBA00022801"/>
    </source>
</evidence>
<dbReference type="EC" id="3.4.21.-" evidence="8"/>
<keyword evidence="5 8" id="KW-0378">Hydrolase</keyword>
<dbReference type="PANTHER" id="PTHR24264:SF65">
    <property type="entry name" value="SRCR DOMAIN-CONTAINING PROTEIN"/>
    <property type="match status" value="1"/>
</dbReference>
<evidence type="ECO:0000256" key="1">
    <source>
        <dbReference type="ARBA" id="ARBA00004613"/>
    </source>
</evidence>
<dbReference type="SUPFAM" id="SSF50494">
    <property type="entry name" value="Trypsin-like serine proteases"/>
    <property type="match status" value="1"/>
</dbReference>
<dbReference type="RefSeq" id="WP_381832531.1">
    <property type="nucleotide sequence ID" value="NZ_JBHTCF010000009.1"/>
</dbReference>
<reference evidence="9" key="1">
    <citation type="journal article" date="2019" name="Int. J. Syst. Evol. Microbiol.">
        <title>The Global Catalogue of Microorganisms (GCM) 10K type strain sequencing project: providing services to taxonomists for standard genome sequencing and annotation.</title>
        <authorList>
            <consortium name="The Broad Institute Genomics Platform"/>
            <consortium name="The Broad Institute Genome Sequencing Center for Infectious Disease"/>
            <person name="Wu L."/>
            <person name="Ma J."/>
        </authorList>
    </citation>
    <scope>NUCLEOTIDE SEQUENCE [LARGE SCALE GENOMIC DNA]</scope>
    <source>
        <strain evidence="9">SYNS20</strain>
    </source>
</reference>
<dbReference type="InterPro" id="IPR050127">
    <property type="entry name" value="Serine_Proteases_S1"/>
</dbReference>
<dbReference type="EMBL" id="JBHTCF010000009">
    <property type="protein sequence ID" value="MFC7306796.1"/>
    <property type="molecule type" value="Genomic_DNA"/>
</dbReference>
<dbReference type="GO" id="GO:0016787">
    <property type="term" value="F:hydrolase activity"/>
    <property type="evidence" value="ECO:0007669"/>
    <property type="project" value="UniProtKB-KW"/>
</dbReference>
<evidence type="ECO:0000313" key="9">
    <source>
        <dbReference type="Proteomes" id="UP001596523"/>
    </source>
</evidence>
<dbReference type="SUPFAM" id="SSF69318">
    <property type="entry name" value="Integrin alpha N-terminal domain"/>
    <property type="match status" value="1"/>
</dbReference>
<dbReference type="InterPro" id="IPR009003">
    <property type="entry name" value="Peptidase_S1_PA"/>
</dbReference>
<sequence length="513" mass="54098">MSNDRPRVALTSSLIAATLVTGALAGTSAQAVTGSQAPAGAHPFTAKLSIGNGERSCTGALVDQSWLLSAASCFADDPNQPSTVPAGKPKRATTATIGRTDLTSTTGHVRQVVELVPRSDRDLVLARLDKPVTDITPLTIATDAPTAGETLTIAGYGRTKGEWAPLKLHTGTFTATGVRDGALDMTGQNGTAACAGDTGGPVLRAKDGGVQLVAVITRSWQAGCFGSDPAETRTSAVDTRVDDVADWVAKNRLATMHQNVTNLVTAADFNGDKRPDVAAILKDGNLHAFYTAPNGSLRYGRELWKHDGSWTNKRRMFGGDFNGDGRGDLAAINADGYLHLYPGTSSGQLGNPVQMWKDASWDSFPNVATYRAAGWTRDGLVSVAPSGRLYAYPTGTNGVLTGSRTEVWHDDSWNKKLISTSDYTSDKLNDIAAIAQTGHLHLYTGNARGTFDYADAMWPDPTWGSFPVIMGGDFNNDGKADLAAINSTGDLFLYPGDGKGKLGTRSAMWPTTG</sequence>
<dbReference type="InterPro" id="IPR043504">
    <property type="entry name" value="Peptidase_S1_PA_chymotrypsin"/>
</dbReference>
<comment type="caution">
    <text evidence="8">The sequence shown here is derived from an EMBL/GenBank/DDBJ whole genome shotgun (WGS) entry which is preliminary data.</text>
</comment>
<dbReference type="InterPro" id="IPR001314">
    <property type="entry name" value="Peptidase_S1A"/>
</dbReference>
<feature type="chain" id="PRO_5045889676" evidence="6">
    <location>
        <begin position="26"/>
        <end position="513"/>
    </location>
</feature>
<dbReference type="PROSITE" id="PS50240">
    <property type="entry name" value="TRYPSIN_DOM"/>
    <property type="match status" value="1"/>
</dbReference>
<keyword evidence="3" id="KW-0645">Protease</keyword>
<organism evidence="8 9">
    <name type="scientific">Streptomyces monticola</name>
    <dbReference type="NCBI Taxonomy" id="2666263"/>
    <lineage>
        <taxon>Bacteria</taxon>
        <taxon>Bacillati</taxon>
        <taxon>Actinomycetota</taxon>
        <taxon>Actinomycetes</taxon>
        <taxon>Kitasatosporales</taxon>
        <taxon>Streptomycetaceae</taxon>
        <taxon>Streptomyces</taxon>
    </lineage>
</organism>
<dbReference type="PANTHER" id="PTHR24264">
    <property type="entry name" value="TRYPSIN-RELATED"/>
    <property type="match status" value="1"/>
</dbReference>
<dbReference type="InterPro" id="IPR013517">
    <property type="entry name" value="FG-GAP"/>
</dbReference>
<protein>
    <submittedName>
        <fullName evidence="8">Trypsin-like serine protease</fullName>
        <ecNumber evidence="8">3.4.21.-</ecNumber>
    </submittedName>
</protein>
<keyword evidence="9" id="KW-1185">Reference proteome</keyword>
<feature type="signal peptide" evidence="6">
    <location>
        <begin position="1"/>
        <end position="25"/>
    </location>
</feature>
<accession>A0ABW2JMY5</accession>
<feature type="domain" description="Peptidase S1" evidence="7">
    <location>
        <begin position="31"/>
        <end position="253"/>
    </location>
</feature>
<dbReference type="PRINTS" id="PR00722">
    <property type="entry name" value="CHYMOTRYPSIN"/>
</dbReference>
<evidence type="ECO:0000256" key="4">
    <source>
        <dbReference type="ARBA" id="ARBA00022729"/>
    </source>
</evidence>
<evidence type="ECO:0000256" key="3">
    <source>
        <dbReference type="ARBA" id="ARBA00022670"/>
    </source>
</evidence>
<keyword evidence="4 6" id="KW-0732">Signal</keyword>
<proteinExistence type="predicted"/>
<dbReference type="Pfam" id="PF00089">
    <property type="entry name" value="Trypsin"/>
    <property type="match status" value="1"/>
</dbReference>
<name>A0ABW2JMY5_9ACTN</name>
<evidence type="ECO:0000256" key="6">
    <source>
        <dbReference type="SAM" id="SignalP"/>
    </source>
</evidence>
<evidence type="ECO:0000259" key="7">
    <source>
        <dbReference type="PROSITE" id="PS50240"/>
    </source>
</evidence>
<dbReference type="InterPro" id="IPR028994">
    <property type="entry name" value="Integrin_alpha_N"/>
</dbReference>
<dbReference type="Pfam" id="PF13517">
    <property type="entry name" value="FG-GAP_3"/>
    <property type="match status" value="1"/>
</dbReference>